<name>A0AAV3PPY2_LITER</name>
<keyword evidence="6 21" id="KW-0812">Transmembrane</keyword>
<keyword evidence="5 19" id="KW-0808">Transferase</keyword>
<dbReference type="EMBL" id="BAABME010002255">
    <property type="protein sequence ID" value="GAA0153794.1"/>
    <property type="molecule type" value="Genomic_DNA"/>
</dbReference>
<keyword evidence="10 19" id="KW-0418">Kinase</keyword>
<dbReference type="FunFam" id="3.30.200.20:FF:000178">
    <property type="entry name" value="serine/threonine-protein kinase PBS1-like"/>
    <property type="match status" value="1"/>
</dbReference>
<keyword evidence="15 25" id="KW-0675">Receptor</keyword>
<gene>
    <name evidence="25" type="ORF">LIER_11951</name>
</gene>
<dbReference type="InterPro" id="IPR008271">
    <property type="entry name" value="Ser/Thr_kinase_AS"/>
</dbReference>
<evidence type="ECO:0000256" key="16">
    <source>
        <dbReference type="ARBA" id="ARBA00023180"/>
    </source>
</evidence>
<dbReference type="InterPro" id="IPR036426">
    <property type="entry name" value="Bulb-type_lectin_dom_sf"/>
</dbReference>
<keyword evidence="3" id="KW-0245">EGF-like domain</keyword>
<feature type="domain" description="Apple" evidence="24">
    <location>
        <begin position="363"/>
        <end position="439"/>
    </location>
</feature>
<evidence type="ECO:0000259" key="24">
    <source>
        <dbReference type="PROSITE" id="PS50948"/>
    </source>
</evidence>
<feature type="domain" description="Protein kinase" evidence="22">
    <location>
        <begin position="523"/>
        <end position="795"/>
    </location>
</feature>
<evidence type="ECO:0000256" key="11">
    <source>
        <dbReference type="ARBA" id="ARBA00022840"/>
    </source>
</evidence>
<dbReference type="GO" id="GO:0004674">
    <property type="term" value="F:protein serine/threonine kinase activity"/>
    <property type="evidence" value="ECO:0007669"/>
    <property type="project" value="UniProtKB-KW"/>
</dbReference>
<dbReference type="SUPFAM" id="SSF56112">
    <property type="entry name" value="Protein kinase-like (PK-like)"/>
    <property type="match status" value="1"/>
</dbReference>
<dbReference type="PROSITE" id="PS50011">
    <property type="entry name" value="PROTEIN_KINASE_DOM"/>
    <property type="match status" value="1"/>
</dbReference>
<dbReference type="InterPro" id="IPR051343">
    <property type="entry name" value="G-type_lectin_kinases/EP1-like"/>
</dbReference>
<dbReference type="PROSITE" id="PS00107">
    <property type="entry name" value="PROTEIN_KINASE_ATP"/>
    <property type="match status" value="1"/>
</dbReference>
<comment type="caution">
    <text evidence="25">The sequence shown here is derived from an EMBL/GenBank/DDBJ whole genome shotgun (WGS) entry which is preliminary data.</text>
</comment>
<dbReference type="FunFam" id="1.10.510.10:FF:000248">
    <property type="entry name" value="S-receptor-like kinase 5"/>
    <property type="match status" value="1"/>
</dbReference>
<evidence type="ECO:0000256" key="21">
    <source>
        <dbReference type="SAM" id="Phobius"/>
    </source>
</evidence>
<keyword evidence="26" id="KW-1185">Reference proteome</keyword>
<evidence type="ECO:0000256" key="18">
    <source>
        <dbReference type="ARBA" id="ARBA00048679"/>
    </source>
</evidence>
<evidence type="ECO:0000256" key="7">
    <source>
        <dbReference type="ARBA" id="ARBA00022729"/>
    </source>
</evidence>
<comment type="subcellular location">
    <subcellularLocation>
        <location evidence="1">Membrane</location>
        <topology evidence="1">Single-pass type I membrane protein</topology>
    </subcellularLocation>
</comment>
<evidence type="ECO:0000256" key="12">
    <source>
        <dbReference type="ARBA" id="ARBA00022989"/>
    </source>
</evidence>
<evidence type="ECO:0000256" key="19">
    <source>
        <dbReference type="PIRNR" id="PIRNR000641"/>
    </source>
</evidence>
<evidence type="ECO:0000256" key="8">
    <source>
        <dbReference type="ARBA" id="ARBA00022734"/>
    </source>
</evidence>
<feature type="binding site" evidence="20">
    <location>
        <position position="551"/>
    </location>
    <ligand>
        <name>ATP</name>
        <dbReference type="ChEBI" id="CHEBI:30616"/>
    </ligand>
</feature>
<evidence type="ECO:0000259" key="23">
    <source>
        <dbReference type="PROSITE" id="PS50927"/>
    </source>
</evidence>
<keyword evidence="12 21" id="KW-1133">Transmembrane helix</keyword>
<sequence length="832" mass="93253">MRSTHQLIKTIFMLLIVNSFYFQISKNLVIDLPSIATLDSPWMNNGQFNFELLGRPFLFRNLGPQKPCYFAGFFNRRDSEGYLFSVVLTFQHESGVFQDPQIIWCGNRGLPIGEEARLDLIKSNGTLILTNFDDTVVWSSSSSVSGNSSSVAGLNLTESGNLVLFATNNSTVWQSFDHPSDTLISFQKLVPGQKVISSVSDSDSARGLYSLSVTQEGVFASIESSNVQEPYYQYLFSDGRTEETYFELRNGSLGGLNYSIFGGIPLAFSTQFLQMRPDGRLKVYGHQIVGEDNGAWREIADVFANQVSECSYPMVCGRYGICKDDKQCSCPISSDADDSRTYFRPISDSQPSRGCSPITELTCNDSMFRKLIKLENVGYFHLSSDIKGTMDQCKEACLQNCSCKVAVFNPSNDLNSLQGDCSLSTEVFSLMGNRYSYSSFIKVQMDQDPNLSPPTKARKNNQRMVVGITVGGLLVLFVVVGGACFIVKKKKLHSSAEKDQDNLDHVVGMLLRFTYNELRSATDNFNKKLGQGGFGSVFEGVLRDGTKIAVKHLHGVGQVQKSFLTEVESIGSIHHVNLARLIGFSVDKFHRFLVYEYMKNGSLDRWIYKKENTILSWDIRRKIIKDVAKGLAYLHEECRQKIIHLDVKPQNILLDEEFNAKLSDFGLAKLIDKNESKVVTNVRGTTGYLAPEWLKGVLTDKVDVYSFGIVMLEIICGRKQLEESEPEDFKYLLSVFKIKAEDRNLLDLVDKNTEDMQAHGIEAVKMLQLAAWCLQSDRSMRPSMSMVVKVLEGTMDVDENIDYSLLNTKITTVMEDHVDTTLLPPSVLTGPR</sequence>
<dbReference type="InterPro" id="IPR001480">
    <property type="entry name" value="Bulb-type_lectin_dom"/>
</dbReference>
<dbReference type="GO" id="GO:0016020">
    <property type="term" value="C:membrane"/>
    <property type="evidence" value="ECO:0007669"/>
    <property type="project" value="UniProtKB-SubCell"/>
</dbReference>
<dbReference type="EC" id="2.7.11.1" evidence="19"/>
<evidence type="ECO:0000256" key="1">
    <source>
        <dbReference type="ARBA" id="ARBA00004479"/>
    </source>
</evidence>
<dbReference type="InterPro" id="IPR003609">
    <property type="entry name" value="Pan_app"/>
</dbReference>
<keyword evidence="14" id="KW-1015">Disulfide bond</keyword>
<evidence type="ECO:0000313" key="25">
    <source>
        <dbReference type="EMBL" id="GAA0153794.1"/>
    </source>
</evidence>
<dbReference type="PROSITE" id="PS50927">
    <property type="entry name" value="BULB_LECTIN"/>
    <property type="match status" value="1"/>
</dbReference>
<dbReference type="AlphaFoldDB" id="A0AAV3PPY2"/>
<dbReference type="Pfam" id="PF01453">
    <property type="entry name" value="B_lectin"/>
    <property type="match status" value="1"/>
</dbReference>
<evidence type="ECO:0000313" key="26">
    <source>
        <dbReference type="Proteomes" id="UP001454036"/>
    </source>
</evidence>
<comment type="similarity">
    <text evidence="19">Belongs to the protein kinase superfamily. Ser/Thr protein kinase family.</text>
</comment>
<evidence type="ECO:0000256" key="14">
    <source>
        <dbReference type="ARBA" id="ARBA00023157"/>
    </source>
</evidence>
<dbReference type="Gene3D" id="2.90.10.30">
    <property type="match status" value="1"/>
</dbReference>
<evidence type="ECO:0000256" key="6">
    <source>
        <dbReference type="ARBA" id="ARBA00022692"/>
    </source>
</evidence>
<dbReference type="InterPro" id="IPR024171">
    <property type="entry name" value="SRK-like_kinase"/>
</dbReference>
<feature type="domain" description="Bulb-type lectin" evidence="23">
    <location>
        <begin position="34"/>
        <end position="177"/>
    </location>
</feature>
<dbReference type="Gene3D" id="3.30.200.20">
    <property type="entry name" value="Phosphorylase Kinase, domain 1"/>
    <property type="match status" value="1"/>
</dbReference>
<dbReference type="Pfam" id="PF00069">
    <property type="entry name" value="Pkinase"/>
    <property type="match status" value="1"/>
</dbReference>
<dbReference type="Gene3D" id="1.10.510.10">
    <property type="entry name" value="Transferase(Phosphotransferase) domain 1"/>
    <property type="match status" value="1"/>
</dbReference>
<dbReference type="InterPro" id="IPR011009">
    <property type="entry name" value="Kinase-like_dom_sf"/>
</dbReference>
<dbReference type="SUPFAM" id="SSF51110">
    <property type="entry name" value="alpha-D-mannose-specific plant lectins"/>
    <property type="match status" value="1"/>
</dbReference>
<protein>
    <recommendedName>
        <fullName evidence="19">Receptor-like serine/threonine-protein kinase</fullName>
        <ecNumber evidence="19">2.7.11.1</ecNumber>
    </recommendedName>
</protein>
<evidence type="ECO:0000256" key="17">
    <source>
        <dbReference type="ARBA" id="ARBA00047899"/>
    </source>
</evidence>
<dbReference type="SMART" id="SM00108">
    <property type="entry name" value="B_lectin"/>
    <property type="match status" value="1"/>
</dbReference>
<keyword evidence="13 21" id="KW-0472">Membrane</keyword>
<dbReference type="PANTHER" id="PTHR47976:SF30">
    <property type="entry name" value="RECEPTOR-LIKE SERINE_THREONINE-PROTEIN KINASE"/>
    <property type="match status" value="1"/>
</dbReference>
<evidence type="ECO:0000256" key="9">
    <source>
        <dbReference type="ARBA" id="ARBA00022741"/>
    </source>
</evidence>
<keyword evidence="2 19" id="KW-0723">Serine/threonine-protein kinase</keyword>
<dbReference type="Proteomes" id="UP001454036">
    <property type="component" value="Unassembled WGS sequence"/>
</dbReference>
<evidence type="ECO:0000256" key="3">
    <source>
        <dbReference type="ARBA" id="ARBA00022536"/>
    </source>
</evidence>
<feature type="transmembrane region" description="Helical" evidence="21">
    <location>
        <begin position="464"/>
        <end position="487"/>
    </location>
</feature>
<dbReference type="GO" id="GO:0005524">
    <property type="term" value="F:ATP binding"/>
    <property type="evidence" value="ECO:0007669"/>
    <property type="project" value="UniProtKB-UniRule"/>
</dbReference>
<keyword evidence="4" id="KW-0597">Phosphoprotein</keyword>
<evidence type="ECO:0000256" key="4">
    <source>
        <dbReference type="ARBA" id="ARBA00022553"/>
    </source>
</evidence>
<comment type="catalytic activity">
    <reaction evidence="17 19">
        <text>L-threonyl-[protein] + ATP = O-phospho-L-threonyl-[protein] + ADP + H(+)</text>
        <dbReference type="Rhea" id="RHEA:46608"/>
        <dbReference type="Rhea" id="RHEA-COMP:11060"/>
        <dbReference type="Rhea" id="RHEA-COMP:11605"/>
        <dbReference type="ChEBI" id="CHEBI:15378"/>
        <dbReference type="ChEBI" id="CHEBI:30013"/>
        <dbReference type="ChEBI" id="CHEBI:30616"/>
        <dbReference type="ChEBI" id="CHEBI:61977"/>
        <dbReference type="ChEBI" id="CHEBI:456216"/>
        <dbReference type="EC" id="2.7.11.1"/>
    </reaction>
</comment>
<dbReference type="PANTHER" id="PTHR47976">
    <property type="entry name" value="G-TYPE LECTIN S-RECEPTOR-LIKE SERINE/THREONINE-PROTEIN KINASE SD2-5"/>
    <property type="match status" value="1"/>
</dbReference>
<dbReference type="CDD" id="cd14066">
    <property type="entry name" value="STKc_IRAK"/>
    <property type="match status" value="1"/>
</dbReference>
<evidence type="ECO:0000256" key="13">
    <source>
        <dbReference type="ARBA" id="ARBA00023136"/>
    </source>
</evidence>
<reference evidence="25 26" key="1">
    <citation type="submission" date="2024-01" db="EMBL/GenBank/DDBJ databases">
        <title>The complete chloroplast genome sequence of Lithospermum erythrorhizon: insights into the phylogenetic relationship among Boraginaceae species and the maternal lineages of purple gromwells.</title>
        <authorList>
            <person name="Okada T."/>
            <person name="Watanabe K."/>
        </authorList>
    </citation>
    <scope>NUCLEOTIDE SEQUENCE [LARGE SCALE GENOMIC DNA]</scope>
</reference>
<keyword evidence="7" id="KW-0732">Signal</keyword>
<dbReference type="PIRSF" id="PIRSF000641">
    <property type="entry name" value="SRK"/>
    <property type="match status" value="1"/>
</dbReference>
<comment type="catalytic activity">
    <reaction evidence="18 19">
        <text>L-seryl-[protein] + ATP = O-phospho-L-seryl-[protein] + ADP + H(+)</text>
        <dbReference type="Rhea" id="RHEA:17989"/>
        <dbReference type="Rhea" id="RHEA-COMP:9863"/>
        <dbReference type="Rhea" id="RHEA-COMP:11604"/>
        <dbReference type="ChEBI" id="CHEBI:15378"/>
        <dbReference type="ChEBI" id="CHEBI:29999"/>
        <dbReference type="ChEBI" id="CHEBI:30616"/>
        <dbReference type="ChEBI" id="CHEBI:83421"/>
        <dbReference type="ChEBI" id="CHEBI:456216"/>
        <dbReference type="EC" id="2.7.11.1"/>
    </reaction>
</comment>
<dbReference type="SMART" id="SM00220">
    <property type="entry name" value="S_TKc"/>
    <property type="match status" value="1"/>
</dbReference>
<evidence type="ECO:0000256" key="5">
    <source>
        <dbReference type="ARBA" id="ARBA00022679"/>
    </source>
</evidence>
<evidence type="ECO:0000256" key="10">
    <source>
        <dbReference type="ARBA" id="ARBA00022777"/>
    </source>
</evidence>
<evidence type="ECO:0000259" key="22">
    <source>
        <dbReference type="PROSITE" id="PS50011"/>
    </source>
</evidence>
<dbReference type="PROSITE" id="PS00108">
    <property type="entry name" value="PROTEIN_KINASE_ST"/>
    <property type="match status" value="1"/>
</dbReference>
<keyword evidence="9 19" id="KW-0547">Nucleotide-binding</keyword>
<accession>A0AAV3PPY2</accession>
<keyword evidence="16" id="KW-0325">Glycoprotein</keyword>
<keyword evidence="8" id="KW-0430">Lectin</keyword>
<proteinExistence type="inferred from homology"/>
<keyword evidence="11 19" id="KW-0067">ATP-binding</keyword>
<organism evidence="25 26">
    <name type="scientific">Lithospermum erythrorhizon</name>
    <name type="common">Purple gromwell</name>
    <name type="synonym">Lithospermum officinale var. erythrorhizon</name>
    <dbReference type="NCBI Taxonomy" id="34254"/>
    <lineage>
        <taxon>Eukaryota</taxon>
        <taxon>Viridiplantae</taxon>
        <taxon>Streptophyta</taxon>
        <taxon>Embryophyta</taxon>
        <taxon>Tracheophyta</taxon>
        <taxon>Spermatophyta</taxon>
        <taxon>Magnoliopsida</taxon>
        <taxon>eudicotyledons</taxon>
        <taxon>Gunneridae</taxon>
        <taxon>Pentapetalae</taxon>
        <taxon>asterids</taxon>
        <taxon>lamiids</taxon>
        <taxon>Boraginales</taxon>
        <taxon>Boraginaceae</taxon>
        <taxon>Boraginoideae</taxon>
        <taxon>Lithospermeae</taxon>
        <taxon>Lithospermum</taxon>
    </lineage>
</organism>
<dbReference type="PROSITE" id="PS50948">
    <property type="entry name" value="PAN"/>
    <property type="match status" value="1"/>
</dbReference>
<evidence type="ECO:0000256" key="2">
    <source>
        <dbReference type="ARBA" id="ARBA00022527"/>
    </source>
</evidence>
<evidence type="ECO:0000256" key="15">
    <source>
        <dbReference type="ARBA" id="ARBA00023170"/>
    </source>
</evidence>
<dbReference type="FunFam" id="2.90.10.30:FF:000003">
    <property type="entry name" value="Os04g0303100 protein"/>
    <property type="match status" value="1"/>
</dbReference>
<evidence type="ECO:0000256" key="20">
    <source>
        <dbReference type="PROSITE-ProRule" id="PRU10141"/>
    </source>
</evidence>
<dbReference type="GO" id="GO:0030246">
    <property type="term" value="F:carbohydrate binding"/>
    <property type="evidence" value="ECO:0007669"/>
    <property type="project" value="UniProtKB-KW"/>
</dbReference>
<dbReference type="InterPro" id="IPR000719">
    <property type="entry name" value="Prot_kinase_dom"/>
</dbReference>
<dbReference type="InterPro" id="IPR017441">
    <property type="entry name" value="Protein_kinase_ATP_BS"/>
</dbReference>